<evidence type="ECO:0000313" key="1">
    <source>
        <dbReference type="EMBL" id="JAD16630.1"/>
    </source>
</evidence>
<reference evidence="1" key="1">
    <citation type="submission" date="2014-09" db="EMBL/GenBank/DDBJ databases">
        <authorList>
            <person name="Magalhaes I.L.F."/>
            <person name="Oliveira U."/>
            <person name="Santos F.R."/>
            <person name="Vidigal T.H.D.A."/>
            <person name="Brescovit A.D."/>
            <person name="Santos A.J."/>
        </authorList>
    </citation>
    <scope>NUCLEOTIDE SEQUENCE</scope>
    <source>
        <tissue evidence="1">Shoot tissue taken approximately 20 cm above the soil surface</tissue>
    </source>
</reference>
<proteinExistence type="predicted"/>
<sequence length="82" mass="9277">MTSSLSVSFYNNLQKRSQYVILEIAFLKVSFSCKALIFCHRVFISQCLDPATGLPLNQCLATRDSVDIPCFTCYVIQTLHHS</sequence>
<accession>A0A0A8XVH1</accession>
<dbReference type="EMBL" id="GBRH01281265">
    <property type="protein sequence ID" value="JAD16630.1"/>
    <property type="molecule type" value="Transcribed_RNA"/>
</dbReference>
<reference evidence="1" key="2">
    <citation type="journal article" date="2015" name="Data Brief">
        <title>Shoot transcriptome of the giant reed, Arundo donax.</title>
        <authorList>
            <person name="Barrero R.A."/>
            <person name="Guerrero F.D."/>
            <person name="Moolhuijzen P."/>
            <person name="Goolsby J.A."/>
            <person name="Tidwell J."/>
            <person name="Bellgard S.E."/>
            <person name="Bellgard M.I."/>
        </authorList>
    </citation>
    <scope>NUCLEOTIDE SEQUENCE</scope>
    <source>
        <tissue evidence="1">Shoot tissue taken approximately 20 cm above the soil surface</tissue>
    </source>
</reference>
<dbReference type="AlphaFoldDB" id="A0A0A8XVH1"/>
<protein>
    <submittedName>
        <fullName evidence="1">Uncharacterized protein</fullName>
    </submittedName>
</protein>
<name>A0A0A8XVH1_ARUDO</name>
<organism evidence="1">
    <name type="scientific">Arundo donax</name>
    <name type="common">Giant reed</name>
    <name type="synonym">Donax arundinaceus</name>
    <dbReference type="NCBI Taxonomy" id="35708"/>
    <lineage>
        <taxon>Eukaryota</taxon>
        <taxon>Viridiplantae</taxon>
        <taxon>Streptophyta</taxon>
        <taxon>Embryophyta</taxon>
        <taxon>Tracheophyta</taxon>
        <taxon>Spermatophyta</taxon>
        <taxon>Magnoliopsida</taxon>
        <taxon>Liliopsida</taxon>
        <taxon>Poales</taxon>
        <taxon>Poaceae</taxon>
        <taxon>PACMAD clade</taxon>
        <taxon>Arundinoideae</taxon>
        <taxon>Arundineae</taxon>
        <taxon>Arundo</taxon>
    </lineage>
</organism>